<sequence length="202" mass="23097">MRLDGDKTGKDLHLFESEHERKSLFNLNDSVCAENMETSQDLVRALTQPQMAKTEHRIIHRNDRECCLPSRIGDTQKLICCKLKLKGQAQNVLDFKTHNSRVSSFVKFFNCTQKRNEKVREHATLLRVAGRGTIMDRPQQEVSVRAKSYAHAVGNQEDRVQSEDRAPAITQITETILRGTVFREIGPKRKILSVTRKILSAL</sequence>
<protein>
    <submittedName>
        <fullName evidence="1">Uncharacterized protein</fullName>
    </submittedName>
</protein>
<proteinExistence type="predicted"/>
<reference evidence="1 2" key="1">
    <citation type="submission" date="2023-02" db="EMBL/GenBank/DDBJ databases">
        <title>LHISI_Scaffold_Assembly.</title>
        <authorList>
            <person name="Stuart O.P."/>
            <person name="Cleave R."/>
            <person name="Magrath M.J.L."/>
            <person name="Mikheyev A.S."/>
        </authorList>
    </citation>
    <scope>NUCLEOTIDE SEQUENCE [LARGE SCALE GENOMIC DNA]</scope>
    <source>
        <strain evidence="1">Daus_M_001</strain>
        <tissue evidence="1">Leg muscle</tissue>
    </source>
</reference>
<accession>A0ABQ9HQM9</accession>
<evidence type="ECO:0000313" key="2">
    <source>
        <dbReference type="Proteomes" id="UP001159363"/>
    </source>
</evidence>
<dbReference type="Proteomes" id="UP001159363">
    <property type="component" value="Chromosome X"/>
</dbReference>
<keyword evidence="2" id="KW-1185">Reference proteome</keyword>
<comment type="caution">
    <text evidence="1">The sequence shown here is derived from an EMBL/GenBank/DDBJ whole genome shotgun (WGS) entry which is preliminary data.</text>
</comment>
<evidence type="ECO:0000313" key="1">
    <source>
        <dbReference type="EMBL" id="KAJ8886631.1"/>
    </source>
</evidence>
<gene>
    <name evidence="1" type="ORF">PR048_012843</name>
</gene>
<name>A0ABQ9HQM9_9NEOP</name>
<dbReference type="EMBL" id="JARBHB010000004">
    <property type="protein sequence ID" value="KAJ8886631.1"/>
    <property type="molecule type" value="Genomic_DNA"/>
</dbReference>
<organism evidence="1 2">
    <name type="scientific">Dryococelus australis</name>
    <dbReference type="NCBI Taxonomy" id="614101"/>
    <lineage>
        <taxon>Eukaryota</taxon>
        <taxon>Metazoa</taxon>
        <taxon>Ecdysozoa</taxon>
        <taxon>Arthropoda</taxon>
        <taxon>Hexapoda</taxon>
        <taxon>Insecta</taxon>
        <taxon>Pterygota</taxon>
        <taxon>Neoptera</taxon>
        <taxon>Polyneoptera</taxon>
        <taxon>Phasmatodea</taxon>
        <taxon>Verophasmatodea</taxon>
        <taxon>Anareolatae</taxon>
        <taxon>Phasmatidae</taxon>
        <taxon>Eurycanthinae</taxon>
        <taxon>Dryococelus</taxon>
    </lineage>
</organism>